<evidence type="ECO:0000256" key="1">
    <source>
        <dbReference type="ARBA" id="ARBA00004141"/>
    </source>
</evidence>
<keyword evidence="5 10" id="KW-0808">Transferase</keyword>
<dbReference type="PANTHER" id="PTHR13929:SF0">
    <property type="entry name" value="UBIA PRENYLTRANSFERASE DOMAIN-CONTAINING PROTEIN 1"/>
    <property type="match status" value="1"/>
</dbReference>
<gene>
    <name evidence="10" type="ORF">EV695_3105</name>
</gene>
<keyword evidence="7 9" id="KW-1133">Transmembrane helix</keyword>
<keyword evidence="11" id="KW-1185">Reference proteome</keyword>
<dbReference type="Gene3D" id="1.10.357.140">
    <property type="entry name" value="UbiA prenyltransferase"/>
    <property type="match status" value="1"/>
</dbReference>
<keyword evidence="3" id="KW-0474">Menaquinone biosynthesis</keyword>
<dbReference type="Pfam" id="PF01040">
    <property type="entry name" value="UbiA"/>
    <property type="match status" value="1"/>
</dbReference>
<dbReference type="UniPathway" id="UPA00079"/>
<evidence type="ECO:0000256" key="2">
    <source>
        <dbReference type="ARBA" id="ARBA00004863"/>
    </source>
</evidence>
<feature type="transmembrane region" description="Helical" evidence="9">
    <location>
        <begin position="97"/>
        <end position="117"/>
    </location>
</feature>
<dbReference type="CDD" id="cd13962">
    <property type="entry name" value="PT_UbiA_UBIAD1"/>
    <property type="match status" value="1"/>
</dbReference>
<feature type="transmembrane region" description="Helical" evidence="9">
    <location>
        <begin position="174"/>
        <end position="193"/>
    </location>
</feature>
<dbReference type="GO" id="GO:0004659">
    <property type="term" value="F:prenyltransferase activity"/>
    <property type="evidence" value="ECO:0007669"/>
    <property type="project" value="InterPro"/>
</dbReference>
<evidence type="ECO:0000256" key="9">
    <source>
        <dbReference type="SAM" id="Phobius"/>
    </source>
</evidence>
<comment type="subcellular location">
    <subcellularLocation>
        <location evidence="1">Membrane</location>
        <topology evidence="1">Multi-pass membrane protein</topology>
    </subcellularLocation>
</comment>
<sequence length="303" mass="33458">MRKGNIKTLLKSMRLPFLTLTFSSIFLSYSAVYYNRSSFQVIDLLLIALGAVSAHISVNSFNEYYDFKSGLDALTEKTRFSGGSGALIINPNSSRNVLSSALVFLTITILVGLFFIIKNGPSILPFGLFGIIIIISYTNWLNRSPFFCLIAPGLAFGPIMIMGTYLVLTSSLSIHTFFLSLIPFFLVNNLLLLNQLPDIKADKTVGRRHFPIVYGIENSLKLYAINTMITGLIIIMLVSLKVLPALSLISILPLLASIKVFRGLHTHIEEIRTRQFANIEPLLGLNVGMTLVTPVLIGLTLLL</sequence>
<dbReference type="InterPro" id="IPR044878">
    <property type="entry name" value="UbiA_sf"/>
</dbReference>
<feature type="transmembrane region" description="Helical" evidence="9">
    <location>
        <begin position="123"/>
        <end position="140"/>
    </location>
</feature>
<comment type="pathway">
    <text evidence="2">Quinol/quinone metabolism; menaquinone biosynthesis.</text>
</comment>
<dbReference type="GO" id="GO:0016020">
    <property type="term" value="C:membrane"/>
    <property type="evidence" value="ECO:0007669"/>
    <property type="project" value="UniProtKB-SubCell"/>
</dbReference>
<dbReference type="GO" id="GO:0009234">
    <property type="term" value="P:menaquinone biosynthetic process"/>
    <property type="evidence" value="ECO:0007669"/>
    <property type="project" value="UniProtKB-UniPathway"/>
</dbReference>
<evidence type="ECO:0000256" key="7">
    <source>
        <dbReference type="ARBA" id="ARBA00022989"/>
    </source>
</evidence>
<dbReference type="OrthoDB" id="3344514at2"/>
<feature type="transmembrane region" description="Helical" evidence="9">
    <location>
        <begin position="220"/>
        <end position="238"/>
    </location>
</feature>
<keyword evidence="4" id="KW-1003">Cell membrane</keyword>
<feature type="transmembrane region" description="Helical" evidence="9">
    <location>
        <begin position="282"/>
        <end position="302"/>
    </location>
</feature>
<protein>
    <submittedName>
        <fullName evidence="10">1,4-dihydroxy-2-naphthoate octaprenyltransferase</fullName>
    </submittedName>
</protein>
<accession>A0A4R1EYY5</accession>
<dbReference type="Proteomes" id="UP000294887">
    <property type="component" value="Unassembled WGS sequence"/>
</dbReference>
<dbReference type="InterPro" id="IPR026046">
    <property type="entry name" value="UBIAD1"/>
</dbReference>
<organism evidence="10 11">
    <name type="scientific">Cocleimonas flava</name>
    <dbReference type="NCBI Taxonomy" id="634765"/>
    <lineage>
        <taxon>Bacteria</taxon>
        <taxon>Pseudomonadati</taxon>
        <taxon>Pseudomonadota</taxon>
        <taxon>Gammaproteobacteria</taxon>
        <taxon>Thiotrichales</taxon>
        <taxon>Thiotrichaceae</taxon>
        <taxon>Cocleimonas</taxon>
    </lineage>
</organism>
<evidence type="ECO:0000256" key="8">
    <source>
        <dbReference type="ARBA" id="ARBA00023136"/>
    </source>
</evidence>
<feature type="transmembrane region" description="Helical" evidence="9">
    <location>
        <begin position="244"/>
        <end position="261"/>
    </location>
</feature>
<dbReference type="EMBL" id="SMFQ01000004">
    <property type="protein sequence ID" value="TCJ85139.1"/>
    <property type="molecule type" value="Genomic_DNA"/>
</dbReference>
<dbReference type="AlphaFoldDB" id="A0A4R1EYY5"/>
<feature type="transmembrane region" description="Helical" evidence="9">
    <location>
        <begin position="147"/>
        <end position="168"/>
    </location>
</feature>
<dbReference type="PANTHER" id="PTHR13929">
    <property type="entry name" value="1,4-DIHYDROXY-2-NAPHTHOATE OCTAPRENYLTRANSFERASE"/>
    <property type="match status" value="1"/>
</dbReference>
<evidence type="ECO:0000256" key="5">
    <source>
        <dbReference type="ARBA" id="ARBA00022679"/>
    </source>
</evidence>
<evidence type="ECO:0000256" key="3">
    <source>
        <dbReference type="ARBA" id="ARBA00022428"/>
    </source>
</evidence>
<proteinExistence type="predicted"/>
<dbReference type="GO" id="GO:0042371">
    <property type="term" value="P:vitamin K biosynthetic process"/>
    <property type="evidence" value="ECO:0007669"/>
    <property type="project" value="TreeGrafter"/>
</dbReference>
<reference evidence="10 11" key="1">
    <citation type="submission" date="2019-03" db="EMBL/GenBank/DDBJ databases">
        <title>Genomic Encyclopedia of Type Strains, Phase IV (KMG-IV): sequencing the most valuable type-strain genomes for metagenomic binning, comparative biology and taxonomic classification.</title>
        <authorList>
            <person name="Goeker M."/>
        </authorList>
    </citation>
    <scope>NUCLEOTIDE SEQUENCE [LARGE SCALE GENOMIC DNA]</scope>
    <source>
        <strain evidence="10 11">DSM 24830</strain>
    </source>
</reference>
<comment type="caution">
    <text evidence="10">The sequence shown here is derived from an EMBL/GenBank/DDBJ whole genome shotgun (WGS) entry which is preliminary data.</text>
</comment>
<evidence type="ECO:0000313" key="11">
    <source>
        <dbReference type="Proteomes" id="UP000294887"/>
    </source>
</evidence>
<keyword evidence="8 9" id="KW-0472">Membrane</keyword>
<dbReference type="PIRSF" id="PIRSF005355">
    <property type="entry name" value="UBIAD1"/>
    <property type="match status" value="1"/>
</dbReference>
<evidence type="ECO:0000256" key="4">
    <source>
        <dbReference type="ARBA" id="ARBA00022475"/>
    </source>
</evidence>
<name>A0A4R1EYY5_9GAMM</name>
<dbReference type="InterPro" id="IPR000537">
    <property type="entry name" value="UbiA_prenyltransferase"/>
</dbReference>
<feature type="transmembrane region" description="Helical" evidence="9">
    <location>
        <begin position="40"/>
        <end position="58"/>
    </location>
</feature>
<evidence type="ECO:0000313" key="10">
    <source>
        <dbReference type="EMBL" id="TCJ85139.1"/>
    </source>
</evidence>
<keyword evidence="6 9" id="KW-0812">Transmembrane</keyword>
<evidence type="ECO:0000256" key="6">
    <source>
        <dbReference type="ARBA" id="ARBA00022692"/>
    </source>
</evidence>